<dbReference type="RefSeq" id="WP_089662018.1">
    <property type="nucleotide sequence ID" value="NZ_LT629745.1"/>
</dbReference>
<protein>
    <submittedName>
        <fullName evidence="1">Uncharacterized protein</fullName>
    </submittedName>
</protein>
<evidence type="ECO:0000313" key="2">
    <source>
        <dbReference type="Proteomes" id="UP000198858"/>
    </source>
</evidence>
<name>A0A1H1NE23_9FLAO</name>
<dbReference type="STRING" id="1250231.SAMN04488552_1680"/>
<evidence type="ECO:0000313" key="1">
    <source>
        <dbReference type="EMBL" id="SDR97045.1"/>
    </source>
</evidence>
<organism evidence="1 2">
    <name type="scientific">Christiangramia echinicola</name>
    <dbReference type="NCBI Taxonomy" id="279359"/>
    <lineage>
        <taxon>Bacteria</taxon>
        <taxon>Pseudomonadati</taxon>
        <taxon>Bacteroidota</taxon>
        <taxon>Flavobacteriia</taxon>
        <taxon>Flavobacteriales</taxon>
        <taxon>Flavobacteriaceae</taxon>
        <taxon>Christiangramia</taxon>
    </lineage>
</organism>
<keyword evidence="2" id="KW-1185">Reference proteome</keyword>
<proteinExistence type="predicted"/>
<reference evidence="1 2" key="1">
    <citation type="submission" date="2016-10" db="EMBL/GenBank/DDBJ databases">
        <authorList>
            <person name="Varghese N."/>
            <person name="Submissions S."/>
        </authorList>
    </citation>
    <scope>NUCLEOTIDE SEQUENCE [LARGE SCALE GENOMIC DNA]</scope>
    <source>
        <strain evidence="1 2">Mar_2010_102</strain>
    </source>
</reference>
<gene>
    <name evidence="1" type="ORF">SAMN04488552_1680</name>
</gene>
<accession>A0A1H1NE23</accession>
<dbReference type="Proteomes" id="UP000198858">
    <property type="component" value="Chromosome I"/>
</dbReference>
<dbReference type="EMBL" id="LT629745">
    <property type="protein sequence ID" value="SDR97045.1"/>
    <property type="molecule type" value="Genomic_DNA"/>
</dbReference>
<sequence length="143" mass="16086">MRITFLALFIFLFSENDCSNQEVSNTESFSYETFTRGSSTMYTVTPEGIKVKSTGLNAKEDSNSITEEEWESLLNRLKDINASEMSKLKAPSDDRASDRGLHAILSVRKNDTIYKTNSFDHGNPPTEVQPLVEAILRLAENVE</sequence>
<dbReference type="AlphaFoldDB" id="A0A1H1NE23"/>